<dbReference type="SUPFAM" id="SSF101576">
    <property type="entry name" value="Supernatant protein factor (SPF), C-terminal domain"/>
    <property type="match status" value="1"/>
</dbReference>
<reference evidence="12" key="2">
    <citation type="journal article" date="2014" name="BMC Genomics">
        <title>A genomic perspective to assessing quality of mass-reared SIT flies used in Mediterranean fruit fly (Ceratitis capitata) eradication in California.</title>
        <authorList>
            <person name="Calla B."/>
            <person name="Hall B."/>
            <person name="Hou S."/>
            <person name="Geib S.M."/>
        </authorList>
    </citation>
    <scope>NUCLEOTIDE SEQUENCE</scope>
</reference>
<dbReference type="EMBL" id="GAMC01001017">
    <property type="protein sequence ID" value="JAC05539.1"/>
    <property type="molecule type" value="mRNA"/>
</dbReference>
<evidence type="ECO:0000256" key="10">
    <source>
        <dbReference type="SAM" id="Phobius"/>
    </source>
</evidence>
<sequence length="238" mass="27100">MFFSISTVVKVLFIRGPIDFANWRLIYNEMNMNRRLLSTFCALVLLQLLRASEAFIVTVDAHNEECFFEKVEGGTKFGITFEVIEGGFLDIDIKITGPDNNVIHESEKESSGKFTFAAVSTGIYRVCFNNERSSMTPKLVMFSIEVSDAPHRPAGAPSEEEVGHTKLEDMIQQLSGTLTGVKHEQEYMHVRDKIHRSINESTNSRVVLWSTFEALVLVLMTIGQVYYLKRFFEVKRVV</sequence>
<dbReference type="SMART" id="SM01190">
    <property type="entry name" value="EMP24_GP25L"/>
    <property type="match status" value="1"/>
</dbReference>
<protein>
    <submittedName>
        <fullName evidence="12">Transmembrane emp24 domain-containing protein</fullName>
    </submittedName>
</protein>
<evidence type="ECO:0000256" key="6">
    <source>
        <dbReference type="ARBA" id="ARBA00022989"/>
    </source>
</evidence>
<organism evidence="12">
    <name type="scientific">Ceratitis capitata</name>
    <name type="common">Mediterranean fruit fly</name>
    <name type="synonym">Tephritis capitata</name>
    <dbReference type="NCBI Taxonomy" id="7213"/>
    <lineage>
        <taxon>Eukaryota</taxon>
        <taxon>Metazoa</taxon>
        <taxon>Ecdysozoa</taxon>
        <taxon>Arthropoda</taxon>
        <taxon>Hexapoda</taxon>
        <taxon>Insecta</taxon>
        <taxon>Pterygota</taxon>
        <taxon>Neoptera</taxon>
        <taxon>Endopterygota</taxon>
        <taxon>Diptera</taxon>
        <taxon>Brachycera</taxon>
        <taxon>Muscomorpha</taxon>
        <taxon>Tephritoidea</taxon>
        <taxon>Tephritidae</taxon>
        <taxon>Ceratitis</taxon>
        <taxon>Ceratitis</taxon>
    </lineage>
</organism>
<name>W8C6N9_CERCA</name>
<dbReference type="KEGG" id="ccat:101449292"/>
<evidence type="ECO:0000256" key="9">
    <source>
        <dbReference type="RuleBase" id="RU003827"/>
    </source>
</evidence>
<dbReference type="InterPro" id="IPR015720">
    <property type="entry name" value="Emp24-like"/>
</dbReference>
<keyword evidence="7 10" id="KW-0472">Membrane</keyword>
<gene>
    <name evidence="12" type="primary">TMED</name>
</gene>
<accession>W8C6N9</accession>
<evidence type="ECO:0000256" key="1">
    <source>
        <dbReference type="ARBA" id="ARBA00004479"/>
    </source>
</evidence>
<evidence type="ECO:0000256" key="3">
    <source>
        <dbReference type="ARBA" id="ARBA00022473"/>
    </source>
</evidence>
<keyword evidence="6 10" id="KW-1133">Transmembrane helix</keyword>
<dbReference type="PANTHER" id="PTHR22811">
    <property type="entry name" value="TRANSMEMBRANE EMP24 DOMAIN-CONTAINING PROTEIN"/>
    <property type="match status" value="1"/>
</dbReference>
<evidence type="ECO:0000256" key="7">
    <source>
        <dbReference type="ARBA" id="ARBA00023136"/>
    </source>
</evidence>
<feature type="domain" description="GOLD" evidence="11">
    <location>
        <begin position="64"/>
        <end position="146"/>
    </location>
</feature>
<dbReference type="OrthoDB" id="1929172at2759"/>
<feature type="transmembrane region" description="Helical" evidence="10">
    <location>
        <begin position="206"/>
        <end position="228"/>
    </location>
</feature>
<dbReference type="GO" id="GO:0016020">
    <property type="term" value="C:membrane"/>
    <property type="evidence" value="ECO:0007669"/>
    <property type="project" value="UniProtKB-SubCell"/>
</dbReference>
<dbReference type="AlphaFoldDB" id="W8C6N9"/>
<dbReference type="InterPro" id="IPR009038">
    <property type="entry name" value="GOLD_dom"/>
</dbReference>
<dbReference type="Pfam" id="PF01105">
    <property type="entry name" value="EMP24_GP25L"/>
    <property type="match status" value="1"/>
</dbReference>
<evidence type="ECO:0000256" key="4">
    <source>
        <dbReference type="ARBA" id="ARBA00022692"/>
    </source>
</evidence>
<comment type="subcellular location">
    <subcellularLocation>
        <location evidence="8">Endomembrane system</location>
        <topology evidence="8">Single-pass membrane protein</topology>
    </subcellularLocation>
    <subcellularLocation>
        <location evidence="1 9">Membrane</location>
        <topology evidence="1 9">Single-pass type I membrane protein</topology>
    </subcellularLocation>
</comment>
<dbReference type="InterPro" id="IPR036598">
    <property type="entry name" value="GOLD_dom_sf"/>
</dbReference>
<keyword evidence="4 9" id="KW-0812">Transmembrane</keyword>
<evidence type="ECO:0000256" key="5">
    <source>
        <dbReference type="ARBA" id="ARBA00022729"/>
    </source>
</evidence>
<dbReference type="CTD" id="31382"/>
<evidence type="ECO:0000313" key="12">
    <source>
        <dbReference type="EMBL" id="JAC05539.1"/>
    </source>
</evidence>
<dbReference type="GO" id="GO:0012505">
    <property type="term" value="C:endomembrane system"/>
    <property type="evidence" value="ECO:0007669"/>
    <property type="project" value="UniProtKB-SubCell"/>
</dbReference>
<keyword evidence="5" id="KW-0732">Signal</keyword>
<dbReference type="PROSITE" id="PS50866">
    <property type="entry name" value="GOLD"/>
    <property type="match status" value="1"/>
</dbReference>
<evidence type="ECO:0000256" key="8">
    <source>
        <dbReference type="ARBA" id="ARBA00037847"/>
    </source>
</evidence>
<evidence type="ECO:0000256" key="2">
    <source>
        <dbReference type="ARBA" id="ARBA00007104"/>
    </source>
</evidence>
<evidence type="ECO:0000259" key="11">
    <source>
        <dbReference type="PROSITE" id="PS50866"/>
    </source>
</evidence>
<comment type="similarity">
    <text evidence="2 9">Belongs to the EMP24/GP25L family.</text>
</comment>
<dbReference type="GeneID" id="101449292"/>
<proteinExistence type="evidence at transcript level"/>
<reference evidence="12" key="1">
    <citation type="submission" date="2013-07" db="EMBL/GenBank/DDBJ databases">
        <authorList>
            <person name="Geib S."/>
        </authorList>
    </citation>
    <scope>NUCLEOTIDE SEQUENCE</scope>
</reference>
<keyword evidence="3" id="KW-0217">Developmental protein</keyword>